<dbReference type="InterPro" id="IPR008978">
    <property type="entry name" value="HSP20-like_chaperone"/>
</dbReference>
<dbReference type="Proteomes" id="UP000694864">
    <property type="component" value="Chromosome 18"/>
</dbReference>
<protein>
    <submittedName>
        <fullName evidence="2">21.7 kDa class VI heat shock protein isoform X4</fullName>
    </submittedName>
</protein>
<dbReference type="RefSeq" id="XP_019095416.1">
    <property type="nucleotide sequence ID" value="XM_019239871.1"/>
</dbReference>
<sequence>MTSSSGSLKLEIHTDDKTPGKWSVPLGDESFRRFLSGGGGSEKAVFGEGSLFSPFLFGKYFDPSDAFPLWEFEAEVLLASLRSLGHCRVDWSQTDQAYVLKSDLPGTYVYVDVSGKVMEISGQWNNNKKTAVNGDWRSGRWWEQGYVRRLELPGDADSKNSEVFLSNNEDCSFLEIRIPKINSKSKF</sequence>
<keyword evidence="1" id="KW-1185">Reference proteome</keyword>
<reference evidence="2" key="2">
    <citation type="submission" date="2025-08" db="UniProtKB">
        <authorList>
            <consortium name="RefSeq"/>
        </authorList>
    </citation>
    <scope>IDENTIFICATION</scope>
    <source>
        <tissue evidence="2">Leaf</tissue>
    </source>
</reference>
<organism evidence="1 2">
    <name type="scientific">Camelina sativa</name>
    <name type="common">False flax</name>
    <name type="synonym">Myagrum sativum</name>
    <dbReference type="NCBI Taxonomy" id="90675"/>
    <lineage>
        <taxon>Eukaryota</taxon>
        <taxon>Viridiplantae</taxon>
        <taxon>Streptophyta</taxon>
        <taxon>Embryophyta</taxon>
        <taxon>Tracheophyta</taxon>
        <taxon>Spermatophyta</taxon>
        <taxon>Magnoliopsida</taxon>
        <taxon>eudicotyledons</taxon>
        <taxon>Gunneridae</taxon>
        <taxon>Pentapetalae</taxon>
        <taxon>rosids</taxon>
        <taxon>malvids</taxon>
        <taxon>Brassicales</taxon>
        <taxon>Brassicaceae</taxon>
        <taxon>Camelineae</taxon>
        <taxon>Camelina</taxon>
    </lineage>
</organism>
<proteinExistence type="predicted"/>
<dbReference type="Gene3D" id="2.60.40.790">
    <property type="match status" value="1"/>
</dbReference>
<evidence type="ECO:0000313" key="2">
    <source>
        <dbReference type="RefSeq" id="XP_019095416.1"/>
    </source>
</evidence>
<dbReference type="PANTHER" id="PTHR47838:SF1">
    <property type="entry name" value="21.7 KDA CLASS VI HEAT SHOCK PROTEIN"/>
    <property type="match status" value="1"/>
</dbReference>
<name>A0ABM1R8S8_CAMSA</name>
<keyword evidence="2" id="KW-0346">Stress response</keyword>
<dbReference type="GeneID" id="104761484"/>
<dbReference type="PANTHER" id="PTHR47838">
    <property type="entry name" value="21.7 KDA CLASS VI HEAT SHOCK PROTEIN"/>
    <property type="match status" value="1"/>
</dbReference>
<reference evidence="1" key="1">
    <citation type="journal article" date="2014" name="Nat. Commun.">
        <title>The emerging biofuel crop Camelina sativa retains a highly undifferentiated hexaploid genome structure.</title>
        <authorList>
            <person name="Kagale S."/>
            <person name="Koh C."/>
            <person name="Nixon J."/>
            <person name="Bollina V."/>
            <person name="Clarke W.E."/>
            <person name="Tuteja R."/>
            <person name="Spillane C."/>
            <person name="Robinson S.J."/>
            <person name="Links M.G."/>
            <person name="Clarke C."/>
            <person name="Higgins E.E."/>
            <person name="Huebert T."/>
            <person name="Sharpe A.G."/>
            <person name="Parkin I.A."/>
        </authorList>
    </citation>
    <scope>NUCLEOTIDE SEQUENCE [LARGE SCALE GENOMIC DNA]</scope>
    <source>
        <strain evidence="1">cv. DH55</strain>
    </source>
</reference>
<dbReference type="SUPFAM" id="SSF49764">
    <property type="entry name" value="HSP20-like chaperones"/>
    <property type="match status" value="1"/>
</dbReference>
<gene>
    <name evidence="2" type="primary">LOC104761484</name>
</gene>
<accession>A0ABM1R8S8</accession>
<evidence type="ECO:0000313" key="1">
    <source>
        <dbReference type="Proteomes" id="UP000694864"/>
    </source>
</evidence>